<dbReference type="Proteomes" id="UP001162001">
    <property type="component" value="Segment"/>
</dbReference>
<protein>
    <submittedName>
        <fullName evidence="1">Uncharacterized protein</fullName>
    </submittedName>
</protein>
<organism evidence="1 2">
    <name type="scientific">Fadolivirus FV1/VV64</name>
    <dbReference type="NCBI Taxonomy" id="3070911"/>
    <lineage>
        <taxon>Viruses</taxon>
        <taxon>Varidnaviria</taxon>
        <taxon>Bamfordvirae</taxon>
        <taxon>Nucleocytoviricota</taxon>
        <taxon>Megaviricetes</taxon>
        <taxon>Imitervirales</taxon>
        <taxon>Mimiviridae</taxon>
        <taxon>Klosneuvirinae</taxon>
        <taxon>Fadolivirus</taxon>
        <taxon>Fadolivirus algeromassiliense</taxon>
    </lineage>
</organism>
<gene>
    <name evidence="1" type="ORF">Fadolivirus_1_333</name>
</gene>
<keyword evidence="2" id="KW-1185">Reference proteome</keyword>
<name>A0A7D3UTZ5_9VIRU</name>
<evidence type="ECO:0000313" key="1">
    <source>
        <dbReference type="EMBL" id="QKF93791.1"/>
    </source>
</evidence>
<reference evidence="1 2" key="1">
    <citation type="submission" date="2020-04" db="EMBL/GenBank/DDBJ databases">
        <title>Advantages and limits of metagenomic assembly and binning of a giant virus.</title>
        <authorList>
            <person name="Schulz F."/>
            <person name="Andreani J."/>
            <person name="Francis R."/>
            <person name="Boudjemaa H."/>
            <person name="Bou Khalil J.Y."/>
            <person name="Lee J."/>
            <person name="La Scola B."/>
            <person name="Woyke T."/>
        </authorList>
    </citation>
    <scope>NUCLEOTIDE SEQUENCE [LARGE SCALE GENOMIC DNA]</scope>
    <source>
        <strain evidence="1 2">FV1/VV64</strain>
    </source>
</reference>
<dbReference type="EMBL" id="MT418680">
    <property type="protein sequence ID" value="QKF93791.1"/>
    <property type="molecule type" value="Genomic_DNA"/>
</dbReference>
<proteinExistence type="predicted"/>
<accession>A0A7D3UTZ5</accession>
<sequence length="128" mass="15253">MSNPYDENIEDRIKHIISNKLQDNEFKEGLDDKKMELIEKLFELFPDLKEKNKFIIEQKKNIVEDDTSNEIILDEFTYNNKKYYKDKLGAIWDEDANILGIIKNNDENGNPVCLFFNHDWNLNINIPK</sequence>
<evidence type="ECO:0000313" key="2">
    <source>
        <dbReference type="Proteomes" id="UP001162001"/>
    </source>
</evidence>